<comment type="caution">
    <text evidence="1">The sequence shown here is derived from an EMBL/GenBank/DDBJ whole genome shotgun (WGS) entry which is preliminary data.</text>
</comment>
<reference evidence="1 2" key="1">
    <citation type="journal article" date="2022" name="Nat. Ecol. Evol.">
        <title>A masculinizing supergene underlies an exaggerated male reproductive morph in a spider.</title>
        <authorList>
            <person name="Hendrickx F."/>
            <person name="De Corte Z."/>
            <person name="Sonet G."/>
            <person name="Van Belleghem S.M."/>
            <person name="Kostlbacher S."/>
            <person name="Vangestel C."/>
        </authorList>
    </citation>
    <scope>NUCLEOTIDE SEQUENCE [LARGE SCALE GENOMIC DNA]</scope>
    <source>
        <strain evidence="1">W744_W776</strain>
    </source>
</reference>
<dbReference type="Proteomes" id="UP000827092">
    <property type="component" value="Unassembled WGS sequence"/>
</dbReference>
<evidence type="ECO:0000313" key="2">
    <source>
        <dbReference type="Proteomes" id="UP000827092"/>
    </source>
</evidence>
<protein>
    <submittedName>
        <fullName evidence="1">Uncharacterized protein</fullName>
    </submittedName>
</protein>
<proteinExistence type="predicted"/>
<dbReference type="EMBL" id="JAFNEN010000340">
    <property type="protein sequence ID" value="KAG8185323.1"/>
    <property type="molecule type" value="Genomic_DNA"/>
</dbReference>
<name>A0AAV6UNP1_9ARAC</name>
<organism evidence="1 2">
    <name type="scientific">Oedothorax gibbosus</name>
    <dbReference type="NCBI Taxonomy" id="931172"/>
    <lineage>
        <taxon>Eukaryota</taxon>
        <taxon>Metazoa</taxon>
        <taxon>Ecdysozoa</taxon>
        <taxon>Arthropoda</taxon>
        <taxon>Chelicerata</taxon>
        <taxon>Arachnida</taxon>
        <taxon>Araneae</taxon>
        <taxon>Araneomorphae</taxon>
        <taxon>Entelegynae</taxon>
        <taxon>Araneoidea</taxon>
        <taxon>Linyphiidae</taxon>
        <taxon>Erigoninae</taxon>
        <taxon>Oedothorax</taxon>
    </lineage>
</organism>
<accession>A0AAV6UNP1</accession>
<keyword evidence="2" id="KW-1185">Reference proteome</keyword>
<sequence length="140" mass="16129">MIRLHPIYADKSSLYPAACSKAKQKLMMKTTWREWNEVPHIKFQKRKQKFNGNFHPLFLIPDFLPKRSIRTFHPLHPPPQFGGSKPPKGKNTRLPLGLIILFPLEIEGRLHSRARDNGREDVVPSLMGLEFVLVDLVVGI</sequence>
<gene>
    <name evidence="1" type="ORF">JTE90_013014</name>
</gene>
<dbReference type="AlphaFoldDB" id="A0AAV6UNP1"/>
<evidence type="ECO:0000313" key="1">
    <source>
        <dbReference type="EMBL" id="KAG8185323.1"/>
    </source>
</evidence>